<organism evidence="12 13">
    <name type="scientific">Aliivibrio wodanis</name>
    <dbReference type="NCBI Taxonomy" id="80852"/>
    <lineage>
        <taxon>Bacteria</taxon>
        <taxon>Pseudomonadati</taxon>
        <taxon>Pseudomonadota</taxon>
        <taxon>Gammaproteobacteria</taxon>
        <taxon>Vibrionales</taxon>
        <taxon>Vibrionaceae</taxon>
        <taxon>Aliivibrio</taxon>
    </lineage>
</organism>
<dbReference type="STRING" id="80852.AWOD_I_1775"/>
<reference evidence="13" key="1">
    <citation type="submission" date="2014-09" db="EMBL/GenBank/DDBJ databases">
        <authorList>
            <person name="Hjerde E."/>
        </authorList>
    </citation>
    <scope>NUCLEOTIDE SEQUENCE [LARGE SCALE GENOMIC DNA]</scope>
    <source>
        <strain evidence="13">06/09/139</strain>
    </source>
</reference>
<evidence type="ECO:0000256" key="1">
    <source>
        <dbReference type="ARBA" id="ARBA00001947"/>
    </source>
</evidence>
<keyword evidence="6 10" id="KW-0479">Metal-binding</keyword>
<comment type="cofactor">
    <cofactor evidence="1 10">
        <name>Zn(2+)</name>
        <dbReference type="ChEBI" id="CHEBI:29105"/>
    </cofactor>
</comment>
<keyword evidence="8 10" id="KW-0456">Lyase</keyword>
<comment type="function">
    <text evidence="2 10">Reversible hydration of carbon dioxide.</text>
</comment>
<evidence type="ECO:0000259" key="11">
    <source>
        <dbReference type="PROSITE" id="PS51144"/>
    </source>
</evidence>
<dbReference type="OrthoDB" id="5327615at2"/>
<evidence type="ECO:0000256" key="2">
    <source>
        <dbReference type="ARBA" id="ARBA00002904"/>
    </source>
</evidence>
<dbReference type="InterPro" id="IPR041891">
    <property type="entry name" value="Alpha_CA_prokaryot-like"/>
</dbReference>
<dbReference type="PATRIC" id="fig|80852.17.peg.1831"/>
<dbReference type="GeneID" id="28541349"/>
<feature type="signal peptide" evidence="10">
    <location>
        <begin position="1"/>
        <end position="22"/>
    </location>
</feature>
<evidence type="ECO:0000313" key="12">
    <source>
        <dbReference type="EMBL" id="CED71841.1"/>
    </source>
</evidence>
<protein>
    <recommendedName>
        <fullName evidence="5 10">Carbonic anhydrase</fullName>
        <ecNumber evidence="4 10">4.2.1.1</ecNumber>
    </recommendedName>
</protein>
<dbReference type="EMBL" id="LN554846">
    <property type="protein sequence ID" value="CED71841.1"/>
    <property type="molecule type" value="Genomic_DNA"/>
</dbReference>
<sequence length="235" mass="25765">MKNIISTLAVITTLSTSSFVSASEWSYAGETAPANWHGTCQTGVNQSPIDITNAIESTLEPITFNYAQAGKNIVNNGHTVQVNFDGKQSIQVEGTTFNLLQLHFHAPSENLIAGHSYPLEMHLVHADKDGNLAVIGVMFKEGKTNTELAKIWAQMPKSGDVELDSKLTLTKLLPGEQTYYRFNGSLTTPPCTEGVTWFVMKNPITVSAEQLIQFKSLYQGNNRPVQAINARPILK</sequence>
<dbReference type="PROSITE" id="PS00162">
    <property type="entry name" value="ALPHA_CA_1"/>
    <property type="match status" value="1"/>
</dbReference>
<dbReference type="GO" id="GO:0008270">
    <property type="term" value="F:zinc ion binding"/>
    <property type="evidence" value="ECO:0007669"/>
    <property type="project" value="UniProtKB-UniRule"/>
</dbReference>
<dbReference type="Gene3D" id="3.10.200.10">
    <property type="entry name" value="Alpha carbonic anhydrase"/>
    <property type="match status" value="1"/>
</dbReference>
<evidence type="ECO:0000256" key="10">
    <source>
        <dbReference type="RuleBase" id="RU367011"/>
    </source>
</evidence>
<dbReference type="SMART" id="SM01057">
    <property type="entry name" value="Carb_anhydrase"/>
    <property type="match status" value="1"/>
</dbReference>
<proteinExistence type="inferred from homology"/>
<evidence type="ECO:0000256" key="3">
    <source>
        <dbReference type="ARBA" id="ARBA00010718"/>
    </source>
</evidence>
<dbReference type="HOGENOM" id="CLU_039326_0_2_6"/>
<dbReference type="PANTHER" id="PTHR18952:SF265">
    <property type="entry name" value="CARBONIC ANHYDRASE"/>
    <property type="match status" value="1"/>
</dbReference>
<evidence type="ECO:0000313" key="13">
    <source>
        <dbReference type="Proteomes" id="UP000032427"/>
    </source>
</evidence>
<evidence type="ECO:0000256" key="9">
    <source>
        <dbReference type="ARBA" id="ARBA00048348"/>
    </source>
</evidence>
<dbReference type="CDD" id="cd03124">
    <property type="entry name" value="alpha_CA_prokaryotic_like"/>
    <property type="match status" value="1"/>
</dbReference>
<comment type="similarity">
    <text evidence="3 10">Belongs to the alpha-carbonic anhydrase family.</text>
</comment>
<evidence type="ECO:0000256" key="6">
    <source>
        <dbReference type="ARBA" id="ARBA00022723"/>
    </source>
</evidence>
<feature type="domain" description="Alpha-carbonic anhydrase" evidence="11">
    <location>
        <begin position="23"/>
        <end position="235"/>
    </location>
</feature>
<dbReference type="InterPro" id="IPR023561">
    <property type="entry name" value="Carbonic_anhydrase_a-class"/>
</dbReference>
<dbReference type="KEGG" id="awd:AWOD_I_1775"/>
<accession>A0A090ILX8</accession>
<gene>
    <name evidence="12" type="primary">cah</name>
    <name evidence="12" type="ORF">AWOD_I_1775</name>
</gene>
<dbReference type="Pfam" id="PF00194">
    <property type="entry name" value="Carb_anhydrase"/>
    <property type="match status" value="1"/>
</dbReference>
<dbReference type="PANTHER" id="PTHR18952">
    <property type="entry name" value="CARBONIC ANHYDRASE"/>
    <property type="match status" value="1"/>
</dbReference>
<evidence type="ECO:0000256" key="8">
    <source>
        <dbReference type="ARBA" id="ARBA00023239"/>
    </source>
</evidence>
<dbReference type="InterPro" id="IPR036398">
    <property type="entry name" value="CA_dom_sf"/>
</dbReference>
<name>A0A090ILX8_9GAMM</name>
<dbReference type="Proteomes" id="UP000032427">
    <property type="component" value="Chromosome 1"/>
</dbReference>
<evidence type="ECO:0000256" key="7">
    <source>
        <dbReference type="ARBA" id="ARBA00022833"/>
    </source>
</evidence>
<dbReference type="InterPro" id="IPR001148">
    <property type="entry name" value="CA_dom"/>
</dbReference>
<evidence type="ECO:0000256" key="5">
    <source>
        <dbReference type="ARBA" id="ARBA00014628"/>
    </source>
</evidence>
<keyword evidence="7 10" id="KW-0862">Zinc</keyword>
<dbReference type="InterPro" id="IPR018338">
    <property type="entry name" value="Carbonic_anhydrase_a-class_CS"/>
</dbReference>
<dbReference type="AlphaFoldDB" id="A0A090ILX8"/>
<keyword evidence="13" id="KW-1185">Reference proteome</keyword>
<comment type="catalytic activity">
    <reaction evidence="9 10">
        <text>hydrogencarbonate + H(+) = CO2 + H2O</text>
        <dbReference type="Rhea" id="RHEA:10748"/>
        <dbReference type="ChEBI" id="CHEBI:15377"/>
        <dbReference type="ChEBI" id="CHEBI:15378"/>
        <dbReference type="ChEBI" id="CHEBI:16526"/>
        <dbReference type="ChEBI" id="CHEBI:17544"/>
        <dbReference type="EC" id="4.2.1.1"/>
    </reaction>
</comment>
<keyword evidence="10" id="KW-0732">Signal</keyword>
<dbReference type="SUPFAM" id="SSF51069">
    <property type="entry name" value="Carbonic anhydrase"/>
    <property type="match status" value="1"/>
</dbReference>
<dbReference type="GO" id="GO:0004089">
    <property type="term" value="F:carbonate dehydratase activity"/>
    <property type="evidence" value="ECO:0007669"/>
    <property type="project" value="UniProtKB-UniRule"/>
</dbReference>
<dbReference type="PROSITE" id="PS51144">
    <property type="entry name" value="ALPHA_CA_2"/>
    <property type="match status" value="1"/>
</dbReference>
<evidence type="ECO:0000256" key="4">
    <source>
        <dbReference type="ARBA" id="ARBA00012925"/>
    </source>
</evidence>
<dbReference type="EC" id="4.2.1.1" evidence="4 10"/>
<feature type="chain" id="PRO_5025084160" description="Carbonic anhydrase" evidence="10">
    <location>
        <begin position="23"/>
        <end position="235"/>
    </location>
</feature>